<dbReference type="InterPro" id="IPR013520">
    <property type="entry name" value="Ribonucl_H"/>
</dbReference>
<dbReference type="eggNOG" id="KOG2249">
    <property type="taxonomic scope" value="Eukaryota"/>
</dbReference>
<keyword evidence="2" id="KW-0540">Nuclease</keyword>
<dbReference type="GO" id="GO:0006364">
    <property type="term" value="P:rRNA processing"/>
    <property type="evidence" value="ECO:0007669"/>
    <property type="project" value="UniProtKB-KW"/>
</dbReference>
<evidence type="ECO:0000256" key="2">
    <source>
        <dbReference type="ARBA" id="ARBA00022722"/>
    </source>
</evidence>
<dbReference type="InterPro" id="IPR012337">
    <property type="entry name" value="RNaseH-like_sf"/>
</dbReference>
<keyword evidence="3" id="KW-0378">Hydrolase</keyword>
<evidence type="ECO:0000313" key="7">
    <source>
        <dbReference type="EMBL" id="EFJ02294.1"/>
    </source>
</evidence>
<dbReference type="KEGG" id="scm:SCHCO_02530244"/>
<dbReference type="AlphaFoldDB" id="D8PP57"/>
<name>D8PP57_SCHCM</name>
<evidence type="ECO:0000256" key="1">
    <source>
        <dbReference type="ARBA" id="ARBA00022552"/>
    </source>
</evidence>
<keyword evidence="4" id="KW-0269">Exonuclease</keyword>
<dbReference type="PANTHER" id="PTHR12801:SF45">
    <property type="entry name" value="RNA EXONUCLEASE 4"/>
    <property type="match status" value="1"/>
</dbReference>
<keyword evidence="1" id="KW-0698">rRNA processing</keyword>
<comment type="function">
    <text evidence="5">Exoribonuclease involved in ribosome biosynthesis. Involved in the processing of ITS1, the internal transcribed spacer localized between the 18S and 5.8S rRNAs.</text>
</comment>
<dbReference type="GO" id="GO:0004527">
    <property type="term" value="F:exonuclease activity"/>
    <property type="evidence" value="ECO:0007669"/>
    <property type="project" value="UniProtKB-KW"/>
</dbReference>
<gene>
    <name evidence="7" type="primary">FRT1</name>
    <name evidence="7" type="ORF">SCHCODRAFT_13353</name>
</gene>
<dbReference type="GeneID" id="9584828"/>
<evidence type="ECO:0000256" key="3">
    <source>
        <dbReference type="ARBA" id="ARBA00022801"/>
    </source>
</evidence>
<dbReference type="SUPFAM" id="SSF53098">
    <property type="entry name" value="Ribonuclease H-like"/>
    <property type="match status" value="1"/>
</dbReference>
<evidence type="ECO:0000313" key="8">
    <source>
        <dbReference type="Proteomes" id="UP000007431"/>
    </source>
</evidence>
<evidence type="ECO:0000256" key="4">
    <source>
        <dbReference type="ARBA" id="ARBA00022839"/>
    </source>
</evidence>
<dbReference type="OMA" id="NWPCALP"/>
<dbReference type="GO" id="GO:0003676">
    <property type="term" value="F:nucleic acid binding"/>
    <property type="evidence" value="ECO:0007669"/>
    <property type="project" value="InterPro"/>
</dbReference>
<dbReference type="InterPro" id="IPR047021">
    <property type="entry name" value="REXO1/3/4-like"/>
</dbReference>
<dbReference type="STRING" id="578458.D8PP57"/>
<dbReference type="Gene3D" id="3.30.420.10">
    <property type="entry name" value="Ribonuclease H-like superfamily/Ribonuclease H"/>
    <property type="match status" value="1"/>
</dbReference>
<protein>
    <submittedName>
        <fullName evidence="7">Nucleotide-binding protein FRT1</fullName>
    </submittedName>
</protein>
<sequence length="192" mass="21336">MAPAAERIVAISCISVGIGPRGDTDMLARVAIVDFAGNTLLDVYVAPTHTVTDFREAKTGIKSANLYSSRAQNIRVVYQTVCSILRNKVVVGHCLWQDFNVLGVAHPAKDTRDTALYLPFRTTLRTQQQVGLQTLNYRLLGLRCSEPYVDPLENARVALNLYRSYAANWEAAVSSRNWPCDLPPGRYSTNYN</sequence>
<dbReference type="InterPro" id="IPR036397">
    <property type="entry name" value="RNaseH_sf"/>
</dbReference>
<dbReference type="RefSeq" id="XP_003037196.1">
    <property type="nucleotide sequence ID" value="XM_003037150.1"/>
</dbReference>
<organism evidence="8">
    <name type="scientific">Schizophyllum commune (strain H4-8 / FGSC 9210)</name>
    <name type="common">Split gill fungus</name>
    <dbReference type="NCBI Taxonomy" id="578458"/>
    <lineage>
        <taxon>Eukaryota</taxon>
        <taxon>Fungi</taxon>
        <taxon>Dikarya</taxon>
        <taxon>Basidiomycota</taxon>
        <taxon>Agaricomycotina</taxon>
        <taxon>Agaricomycetes</taxon>
        <taxon>Agaricomycetidae</taxon>
        <taxon>Agaricales</taxon>
        <taxon>Schizophyllaceae</taxon>
        <taxon>Schizophyllum</taxon>
    </lineage>
</organism>
<accession>D8PP57</accession>
<keyword evidence="8" id="KW-1185">Reference proteome</keyword>
<feature type="domain" description="Exonuclease" evidence="6">
    <location>
        <begin position="7"/>
        <end position="171"/>
    </location>
</feature>
<dbReference type="VEuPathDB" id="FungiDB:SCHCODRAFT_02530244"/>
<evidence type="ECO:0000259" key="6">
    <source>
        <dbReference type="SMART" id="SM00479"/>
    </source>
</evidence>
<reference evidence="7 8" key="1">
    <citation type="journal article" date="2010" name="Nat. Biotechnol.">
        <title>Genome sequence of the model mushroom Schizophyllum commune.</title>
        <authorList>
            <person name="Ohm R.A."/>
            <person name="de Jong J.F."/>
            <person name="Lugones L.G."/>
            <person name="Aerts A."/>
            <person name="Kothe E."/>
            <person name="Stajich J.E."/>
            <person name="de Vries R.P."/>
            <person name="Record E."/>
            <person name="Levasseur A."/>
            <person name="Baker S.E."/>
            <person name="Bartholomew K.A."/>
            <person name="Coutinho P.M."/>
            <person name="Erdmann S."/>
            <person name="Fowler T.J."/>
            <person name="Gathman A.C."/>
            <person name="Lombard V."/>
            <person name="Henrissat B."/>
            <person name="Knabe N."/>
            <person name="Kuees U."/>
            <person name="Lilly W.W."/>
            <person name="Lindquist E."/>
            <person name="Lucas S."/>
            <person name="Magnuson J.K."/>
            <person name="Piumi F."/>
            <person name="Raudaskoski M."/>
            <person name="Salamov A."/>
            <person name="Schmutz J."/>
            <person name="Schwarze F.W.M.R."/>
            <person name="vanKuyk P.A."/>
            <person name="Horton J.S."/>
            <person name="Grigoriev I.V."/>
            <person name="Woesten H.A.B."/>
        </authorList>
    </citation>
    <scope>NUCLEOTIDE SEQUENCE [LARGE SCALE GENOMIC DNA]</scope>
    <source>
        <strain evidence="8">H4-8 / FGSC 9210</strain>
    </source>
</reference>
<dbReference type="OrthoDB" id="8191639at2759"/>
<dbReference type="InParanoid" id="D8PP57"/>
<dbReference type="SMART" id="SM00479">
    <property type="entry name" value="EXOIII"/>
    <property type="match status" value="1"/>
</dbReference>
<dbReference type="HOGENOM" id="CLU_022453_3_0_1"/>
<dbReference type="EMBL" id="GL377302">
    <property type="protein sequence ID" value="EFJ02294.1"/>
    <property type="molecule type" value="Genomic_DNA"/>
</dbReference>
<dbReference type="Proteomes" id="UP000007431">
    <property type="component" value="Unassembled WGS sequence"/>
</dbReference>
<dbReference type="PANTHER" id="PTHR12801">
    <property type="entry name" value="RNA EXONUCLEASE REXO1 / RECO3 FAMILY MEMBER-RELATED"/>
    <property type="match status" value="1"/>
</dbReference>
<dbReference type="GO" id="GO:0005634">
    <property type="term" value="C:nucleus"/>
    <property type="evidence" value="ECO:0007669"/>
    <property type="project" value="TreeGrafter"/>
</dbReference>
<evidence type="ECO:0000256" key="5">
    <source>
        <dbReference type="ARBA" id="ARBA00025599"/>
    </source>
</evidence>
<proteinExistence type="predicted"/>